<sequence length="253" mass="27161">MKFLITNDDGIDSKGLYALAQVVTELGFEAVVAAPSKNMSGVSASLMPFDDHDRVAVEEVEIPDLEGIQSFSVGAPPALIVMLSMLGGFGEPPDMVASGVNLGPNTGRSTLFSGTIAAVKTAARFDRSGIAVSINYHPSVDTYEHWETAKEMTAQPIQWLTSTPKSTMLNLNIPNKPVKEVLGFRQADLAHIGRVQTVITSKDSTGIDIELEPCNDPVHEGTDSALLEKGYATATTLEPFKEADVDLPTEKWK</sequence>
<dbReference type="PANTHER" id="PTHR30457">
    <property type="entry name" value="5'-NUCLEOTIDASE SURE"/>
    <property type="match status" value="1"/>
</dbReference>
<dbReference type="GO" id="GO:0008254">
    <property type="term" value="F:3'-nucleotidase activity"/>
    <property type="evidence" value="ECO:0007669"/>
    <property type="project" value="TreeGrafter"/>
</dbReference>
<keyword evidence="5" id="KW-0378">Hydrolase</keyword>
<evidence type="ECO:0000256" key="2">
    <source>
        <dbReference type="ARBA" id="ARBA00022490"/>
    </source>
</evidence>
<dbReference type="GO" id="GO:0004309">
    <property type="term" value="F:exopolyphosphatase activity"/>
    <property type="evidence" value="ECO:0007669"/>
    <property type="project" value="TreeGrafter"/>
</dbReference>
<dbReference type="InterPro" id="IPR002828">
    <property type="entry name" value="SurE-like_Pase/nucleotidase"/>
</dbReference>
<proteinExistence type="inferred from homology"/>
<gene>
    <name evidence="7" type="ORF">METZ01_LOCUS155703</name>
</gene>
<keyword evidence="2" id="KW-0963">Cytoplasm</keyword>
<feature type="domain" description="Survival protein SurE-like phosphatase/nucleotidase" evidence="6">
    <location>
        <begin position="4"/>
        <end position="189"/>
    </location>
</feature>
<evidence type="ECO:0000256" key="1">
    <source>
        <dbReference type="ARBA" id="ARBA00011062"/>
    </source>
</evidence>
<dbReference type="InterPro" id="IPR036523">
    <property type="entry name" value="SurE-like_sf"/>
</dbReference>
<comment type="similarity">
    <text evidence="1">Belongs to the SurE nucleotidase family.</text>
</comment>
<dbReference type="EMBL" id="UINC01026073">
    <property type="protein sequence ID" value="SVB02849.1"/>
    <property type="molecule type" value="Genomic_DNA"/>
</dbReference>
<reference evidence="7" key="1">
    <citation type="submission" date="2018-05" db="EMBL/GenBank/DDBJ databases">
        <authorList>
            <person name="Lanie J.A."/>
            <person name="Ng W.-L."/>
            <person name="Kazmierczak K.M."/>
            <person name="Andrzejewski T.M."/>
            <person name="Davidsen T.M."/>
            <person name="Wayne K.J."/>
            <person name="Tettelin H."/>
            <person name="Glass J.I."/>
            <person name="Rusch D."/>
            <person name="Podicherti R."/>
            <person name="Tsui H.-C.T."/>
            <person name="Winkler M.E."/>
        </authorList>
    </citation>
    <scope>NUCLEOTIDE SEQUENCE</scope>
</reference>
<dbReference type="GO" id="GO:0046872">
    <property type="term" value="F:metal ion binding"/>
    <property type="evidence" value="ECO:0007669"/>
    <property type="project" value="UniProtKB-KW"/>
</dbReference>
<dbReference type="AlphaFoldDB" id="A0A382AN74"/>
<evidence type="ECO:0000313" key="7">
    <source>
        <dbReference type="EMBL" id="SVB02849.1"/>
    </source>
</evidence>
<accession>A0A382AN74</accession>
<evidence type="ECO:0000256" key="5">
    <source>
        <dbReference type="ARBA" id="ARBA00022801"/>
    </source>
</evidence>
<evidence type="ECO:0000256" key="3">
    <source>
        <dbReference type="ARBA" id="ARBA00022723"/>
    </source>
</evidence>
<dbReference type="GO" id="GO:0000166">
    <property type="term" value="F:nucleotide binding"/>
    <property type="evidence" value="ECO:0007669"/>
    <property type="project" value="UniProtKB-KW"/>
</dbReference>
<evidence type="ECO:0000256" key="4">
    <source>
        <dbReference type="ARBA" id="ARBA00022741"/>
    </source>
</evidence>
<dbReference type="SUPFAM" id="SSF64167">
    <property type="entry name" value="SurE-like"/>
    <property type="match status" value="1"/>
</dbReference>
<organism evidence="7">
    <name type="scientific">marine metagenome</name>
    <dbReference type="NCBI Taxonomy" id="408172"/>
    <lineage>
        <taxon>unclassified sequences</taxon>
        <taxon>metagenomes</taxon>
        <taxon>ecological metagenomes</taxon>
    </lineage>
</organism>
<dbReference type="Pfam" id="PF01975">
    <property type="entry name" value="SurE"/>
    <property type="match status" value="1"/>
</dbReference>
<keyword evidence="4" id="KW-0547">Nucleotide-binding</keyword>
<protein>
    <recommendedName>
        <fullName evidence="6">Survival protein SurE-like phosphatase/nucleotidase domain-containing protein</fullName>
    </recommendedName>
</protein>
<dbReference type="GO" id="GO:0008253">
    <property type="term" value="F:5'-nucleotidase activity"/>
    <property type="evidence" value="ECO:0007669"/>
    <property type="project" value="TreeGrafter"/>
</dbReference>
<keyword evidence="3" id="KW-0479">Metal-binding</keyword>
<dbReference type="InterPro" id="IPR030048">
    <property type="entry name" value="SurE"/>
</dbReference>
<name>A0A382AN74_9ZZZZ</name>
<evidence type="ECO:0000259" key="6">
    <source>
        <dbReference type="Pfam" id="PF01975"/>
    </source>
</evidence>
<dbReference type="PANTHER" id="PTHR30457:SF12">
    <property type="entry name" value="5'_3'-NUCLEOTIDASE SURE"/>
    <property type="match status" value="1"/>
</dbReference>
<dbReference type="Gene3D" id="3.40.1210.10">
    <property type="entry name" value="Survival protein SurE-like phosphatase/nucleotidase"/>
    <property type="match status" value="1"/>
</dbReference>